<reference evidence="2" key="1">
    <citation type="submission" date="2020-12" db="EMBL/GenBank/DDBJ databases">
        <authorList>
            <person name="Iha C."/>
        </authorList>
    </citation>
    <scope>NUCLEOTIDE SEQUENCE</scope>
</reference>
<proteinExistence type="predicted"/>
<evidence type="ECO:0000256" key="1">
    <source>
        <dbReference type="SAM" id="MobiDB-lite"/>
    </source>
</evidence>
<accession>A0A8S1IMP4</accession>
<protein>
    <submittedName>
        <fullName evidence="2">Uncharacterized protein</fullName>
    </submittedName>
</protein>
<dbReference type="EMBL" id="CAJHUC010000437">
    <property type="protein sequence ID" value="CAD7696148.1"/>
    <property type="molecule type" value="Genomic_DNA"/>
</dbReference>
<evidence type="ECO:0000313" key="2">
    <source>
        <dbReference type="EMBL" id="CAD7696148.1"/>
    </source>
</evidence>
<feature type="compositionally biased region" description="Basic residues" evidence="1">
    <location>
        <begin position="24"/>
        <end position="34"/>
    </location>
</feature>
<evidence type="ECO:0000313" key="3">
    <source>
        <dbReference type="Proteomes" id="UP000708148"/>
    </source>
</evidence>
<gene>
    <name evidence="2" type="ORF">OSTQU699_LOCUS1509</name>
</gene>
<dbReference type="Proteomes" id="UP000708148">
    <property type="component" value="Unassembled WGS sequence"/>
</dbReference>
<comment type="caution">
    <text evidence="2">The sequence shown here is derived from an EMBL/GenBank/DDBJ whole genome shotgun (WGS) entry which is preliminary data.</text>
</comment>
<keyword evidence="3" id="KW-1185">Reference proteome</keyword>
<sequence>MRYIPGWVPGPSSLAIAVPSIPKKPPKSNGKKAKLTAPERTNPPPASIGHEVAEEQRRTQMKPSGSGSGKAAKDATEAALKPDGPKRTLDDEKIQASEEDRAKFAARVRYAMFSAPFSQSCGPEIIEMGQAGKL</sequence>
<name>A0A8S1IMP4_9CHLO</name>
<dbReference type="AlphaFoldDB" id="A0A8S1IMP4"/>
<feature type="region of interest" description="Disordered" evidence="1">
    <location>
        <begin position="1"/>
        <end position="96"/>
    </location>
</feature>
<organism evidence="2 3">
    <name type="scientific">Ostreobium quekettii</name>
    <dbReference type="NCBI Taxonomy" id="121088"/>
    <lineage>
        <taxon>Eukaryota</taxon>
        <taxon>Viridiplantae</taxon>
        <taxon>Chlorophyta</taxon>
        <taxon>core chlorophytes</taxon>
        <taxon>Ulvophyceae</taxon>
        <taxon>TCBD clade</taxon>
        <taxon>Bryopsidales</taxon>
        <taxon>Ostreobineae</taxon>
        <taxon>Ostreobiaceae</taxon>
        <taxon>Ostreobium</taxon>
    </lineage>
</organism>
<feature type="compositionally biased region" description="Basic and acidic residues" evidence="1">
    <location>
        <begin position="83"/>
        <end position="96"/>
    </location>
</feature>